<proteinExistence type="predicted"/>
<gene>
    <name evidence="1" type="ORF">ULMA_19890</name>
</gene>
<keyword evidence="2" id="KW-1185">Reference proteome</keyword>
<dbReference type="GO" id="GO:0004177">
    <property type="term" value="F:aminopeptidase activity"/>
    <property type="evidence" value="ECO:0007669"/>
    <property type="project" value="TreeGrafter"/>
</dbReference>
<dbReference type="GO" id="GO:0005829">
    <property type="term" value="C:cytosol"/>
    <property type="evidence" value="ECO:0007669"/>
    <property type="project" value="TreeGrafter"/>
</dbReference>
<reference evidence="1 2" key="1">
    <citation type="submission" date="2019-08" db="EMBL/GenBank/DDBJ databases">
        <title>Draft genome sequence of Ulvibacter marinus type strain NBRC 109484.</title>
        <authorList>
            <person name="Kawano K."/>
            <person name="Ushijima N."/>
            <person name="Kihara M."/>
            <person name="Itoh H."/>
        </authorList>
    </citation>
    <scope>NUCLEOTIDE SEQUENCE [LARGE SCALE GENOMIC DNA]</scope>
    <source>
        <strain evidence="1 2">NBRC 109484</strain>
    </source>
</reference>
<evidence type="ECO:0008006" key="3">
    <source>
        <dbReference type="Google" id="ProtNLM"/>
    </source>
</evidence>
<dbReference type="PANTHER" id="PTHR30164">
    <property type="entry name" value="MTFA PEPTIDASE"/>
    <property type="match status" value="1"/>
</dbReference>
<comment type="caution">
    <text evidence="1">The sequence shown here is derived from an EMBL/GenBank/DDBJ whole genome shotgun (WGS) entry which is preliminary data.</text>
</comment>
<dbReference type="SUPFAM" id="SSF55486">
    <property type="entry name" value="Metalloproteases ('zincins'), catalytic domain"/>
    <property type="match status" value="1"/>
</dbReference>
<dbReference type="PANTHER" id="PTHR30164:SF2">
    <property type="entry name" value="PROTEIN MTFA"/>
    <property type="match status" value="1"/>
</dbReference>
<dbReference type="AlphaFoldDB" id="A0A5J4J263"/>
<dbReference type="GO" id="GO:0008237">
    <property type="term" value="F:metallopeptidase activity"/>
    <property type="evidence" value="ECO:0007669"/>
    <property type="project" value="InterPro"/>
</dbReference>
<dbReference type="Gene3D" id="3.40.390.10">
    <property type="entry name" value="Collagenase (Catalytic Domain)"/>
    <property type="match status" value="1"/>
</dbReference>
<dbReference type="EMBL" id="BKCG01000004">
    <property type="protein sequence ID" value="GER59881.1"/>
    <property type="molecule type" value="Genomic_DNA"/>
</dbReference>
<protein>
    <recommendedName>
        <fullName evidence="3">Zinc-dependent peptidase</fullName>
    </recommendedName>
</protein>
<dbReference type="InterPro" id="IPR042252">
    <property type="entry name" value="MtfA_N"/>
</dbReference>
<sequence length="265" mass="31439">MGYVAIALLIGGVILVTVLAIDYWYSRAKDKPLFRNFLTNKKLDKNQIAVLKSEFSFYQNLSPELQKQFEHRVASFILKKEWIGREELLVTDRHKVLISAVACMVSFGRRNYTYRLLDYILIYPSEFYSKIAEDHHKGEFNPKNKSLVLSWKHFEHGFRISDDNLNLGIHEIMHAMHIEAKVGKDIDSARFMKHFKLLMLRLHDEDLKRTLDQTQFFRAYAFTNQYEFMAVLVEYFFESPDHLKQHFPVVYTHVNKMLNLKFLGY</sequence>
<organism evidence="1 2">
    <name type="scientific">Patiriisocius marinus</name>
    <dbReference type="NCBI Taxonomy" id="1397112"/>
    <lineage>
        <taxon>Bacteria</taxon>
        <taxon>Pseudomonadati</taxon>
        <taxon>Bacteroidota</taxon>
        <taxon>Flavobacteriia</taxon>
        <taxon>Flavobacteriales</taxon>
        <taxon>Flavobacteriaceae</taxon>
        <taxon>Patiriisocius</taxon>
    </lineage>
</organism>
<dbReference type="InterPro" id="IPR010384">
    <property type="entry name" value="MtfA_fam"/>
</dbReference>
<dbReference type="Proteomes" id="UP000326509">
    <property type="component" value="Unassembled WGS sequence"/>
</dbReference>
<dbReference type="Pfam" id="PF06167">
    <property type="entry name" value="Peptidase_M90"/>
    <property type="match status" value="1"/>
</dbReference>
<dbReference type="Gene3D" id="1.10.472.150">
    <property type="entry name" value="Glucose-regulated metallo-peptidase M90, N-terminal domain"/>
    <property type="match status" value="1"/>
</dbReference>
<dbReference type="CDD" id="cd20170">
    <property type="entry name" value="Peptidase_M90-like"/>
    <property type="match status" value="1"/>
</dbReference>
<dbReference type="InterPro" id="IPR024079">
    <property type="entry name" value="MetalloPept_cat_dom_sf"/>
</dbReference>
<accession>A0A5J4J263</accession>
<name>A0A5J4J263_9FLAO</name>
<evidence type="ECO:0000313" key="2">
    <source>
        <dbReference type="Proteomes" id="UP000326509"/>
    </source>
</evidence>
<evidence type="ECO:0000313" key="1">
    <source>
        <dbReference type="EMBL" id="GER59881.1"/>
    </source>
</evidence>